<dbReference type="GO" id="GO:0046872">
    <property type="term" value="F:metal ion binding"/>
    <property type="evidence" value="ECO:0007669"/>
    <property type="project" value="InterPro"/>
</dbReference>
<comment type="similarity">
    <text evidence="2 3">Belongs to the peptidase M16 family.</text>
</comment>
<evidence type="ECO:0000259" key="4">
    <source>
        <dbReference type="Pfam" id="PF00675"/>
    </source>
</evidence>
<evidence type="ECO:0000313" key="6">
    <source>
        <dbReference type="EMBL" id="QEL15672.1"/>
    </source>
</evidence>
<name>A0A5C1AD24_9BACT</name>
<dbReference type="OrthoDB" id="9811314at2"/>
<evidence type="ECO:0000256" key="1">
    <source>
        <dbReference type="ARBA" id="ARBA00001947"/>
    </source>
</evidence>
<evidence type="ECO:0000256" key="2">
    <source>
        <dbReference type="ARBA" id="ARBA00007261"/>
    </source>
</evidence>
<dbReference type="EMBL" id="CP042425">
    <property type="protein sequence ID" value="QEL15672.1"/>
    <property type="molecule type" value="Genomic_DNA"/>
</dbReference>
<dbReference type="GO" id="GO:0006508">
    <property type="term" value="P:proteolysis"/>
    <property type="evidence" value="ECO:0007669"/>
    <property type="project" value="InterPro"/>
</dbReference>
<feature type="domain" description="Peptidase M16 N-terminal" evidence="4">
    <location>
        <begin position="17"/>
        <end position="158"/>
    </location>
</feature>
<dbReference type="Pfam" id="PF00675">
    <property type="entry name" value="Peptidase_M16"/>
    <property type="match status" value="1"/>
</dbReference>
<protein>
    <submittedName>
        <fullName evidence="6">Insulinase family protein</fullName>
    </submittedName>
</protein>
<dbReference type="Proteomes" id="UP000324974">
    <property type="component" value="Chromosome"/>
</dbReference>
<comment type="cofactor">
    <cofactor evidence="1">
        <name>Zn(2+)</name>
        <dbReference type="ChEBI" id="CHEBI:29105"/>
    </cofactor>
</comment>
<dbReference type="SUPFAM" id="SSF63411">
    <property type="entry name" value="LuxS/MPP-like metallohydrolase"/>
    <property type="match status" value="2"/>
</dbReference>
<dbReference type="InterPro" id="IPR007863">
    <property type="entry name" value="Peptidase_M16_C"/>
</dbReference>
<evidence type="ECO:0000313" key="7">
    <source>
        <dbReference type="Proteomes" id="UP000324974"/>
    </source>
</evidence>
<dbReference type="RefSeq" id="WP_149110467.1">
    <property type="nucleotide sequence ID" value="NZ_CP042425.1"/>
</dbReference>
<gene>
    <name evidence="6" type="ORF">PX52LOC_02607</name>
</gene>
<evidence type="ECO:0000259" key="5">
    <source>
        <dbReference type="Pfam" id="PF05193"/>
    </source>
</evidence>
<dbReference type="Pfam" id="PF05193">
    <property type="entry name" value="Peptidase_M16_C"/>
    <property type="match status" value="1"/>
</dbReference>
<sequence length="410" mass="44917">MPFHTHRLPNGLEIIGETLPTSRSVGVGFYVRTGSRDEVGPESGVSHFLEHMLFKGTPNRSALDVNLHFDRIGAKSNAYTEYETTVYYTAVLPEYLPTSVDILADILRPSLRQEDFDTEKQVILEEIGMYADMPPFDASDKARKIYFANHPLGNSILGSVESITALTRDQMQTYFDRRYAAGNLVVAAAGAFDWANFVELVTAKCGPWTAGGQPPRTQLTPAKPTSGSHVIVKEGVSQEHVMVMAPGPAVEDPIRYSADVLSTIIGDDTGSRFYWELTHPGTVEASGYGIDTNQANGTLGGYFSSDPDNAKENLATVHKILRDVQKNGVTAEELAVAKSKIASRLVRRSERPMGRMGAIASAWINNREFDDIDTELNRYEAVTPASIRDLLTRFPIDAPTVVAYGPLSSI</sequence>
<dbReference type="PANTHER" id="PTHR11851">
    <property type="entry name" value="METALLOPROTEASE"/>
    <property type="match status" value="1"/>
</dbReference>
<evidence type="ECO:0000256" key="3">
    <source>
        <dbReference type="RuleBase" id="RU004447"/>
    </source>
</evidence>
<proteinExistence type="inferred from homology"/>
<dbReference type="AlphaFoldDB" id="A0A5C1AD24"/>
<dbReference type="Gene3D" id="3.30.830.10">
    <property type="entry name" value="Metalloenzyme, LuxS/M16 peptidase-like"/>
    <property type="match status" value="2"/>
</dbReference>
<reference evidence="7" key="1">
    <citation type="submission" date="2019-08" db="EMBL/GenBank/DDBJ databases">
        <title>Limnoglobus roseus gen. nov., sp. nov., a novel freshwater planctomycete with a giant genome from the family Gemmataceae.</title>
        <authorList>
            <person name="Kulichevskaya I.S."/>
            <person name="Naumoff D.G."/>
            <person name="Miroshnikov K."/>
            <person name="Ivanova A."/>
            <person name="Philippov D.A."/>
            <person name="Hakobyan A."/>
            <person name="Rijpstra I.C."/>
            <person name="Sinninghe Damste J.S."/>
            <person name="Liesack W."/>
            <person name="Dedysh S.N."/>
        </authorList>
    </citation>
    <scope>NUCLEOTIDE SEQUENCE [LARGE SCALE GENOMIC DNA]</scope>
    <source>
        <strain evidence="7">PX52</strain>
    </source>
</reference>
<feature type="domain" description="Peptidase M16 C-terminal" evidence="5">
    <location>
        <begin position="166"/>
        <end position="340"/>
    </location>
</feature>
<dbReference type="InterPro" id="IPR050361">
    <property type="entry name" value="MPP/UQCRC_Complex"/>
</dbReference>
<dbReference type="InterPro" id="IPR011249">
    <property type="entry name" value="Metalloenz_LuxS/M16"/>
</dbReference>
<keyword evidence="7" id="KW-1185">Reference proteome</keyword>
<dbReference type="PANTHER" id="PTHR11851:SF49">
    <property type="entry name" value="MITOCHONDRIAL-PROCESSING PEPTIDASE SUBUNIT ALPHA"/>
    <property type="match status" value="1"/>
</dbReference>
<accession>A0A5C1AD24</accession>
<dbReference type="PROSITE" id="PS00143">
    <property type="entry name" value="INSULINASE"/>
    <property type="match status" value="1"/>
</dbReference>
<dbReference type="GO" id="GO:0004222">
    <property type="term" value="F:metalloendopeptidase activity"/>
    <property type="evidence" value="ECO:0007669"/>
    <property type="project" value="InterPro"/>
</dbReference>
<organism evidence="6 7">
    <name type="scientific">Limnoglobus roseus</name>
    <dbReference type="NCBI Taxonomy" id="2598579"/>
    <lineage>
        <taxon>Bacteria</taxon>
        <taxon>Pseudomonadati</taxon>
        <taxon>Planctomycetota</taxon>
        <taxon>Planctomycetia</taxon>
        <taxon>Gemmatales</taxon>
        <taxon>Gemmataceae</taxon>
        <taxon>Limnoglobus</taxon>
    </lineage>
</organism>
<dbReference type="InterPro" id="IPR011765">
    <property type="entry name" value="Pept_M16_N"/>
</dbReference>
<dbReference type="KEGG" id="lrs:PX52LOC_02607"/>
<dbReference type="InterPro" id="IPR001431">
    <property type="entry name" value="Pept_M16_Zn_BS"/>
</dbReference>